<gene>
    <name evidence="8" type="ordered locus">Celgi_0240</name>
</gene>
<dbReference type="NCBIfam" id="TIGR03144">
    <property type="entry name" value="cytochr_II_ccsB"/>
    <property type="match status" value="1"/>
</dbReference>
<evidence type="ECO:0000256" key="4">
    <source>
        <dbReference type="ARBA" id="ARBA00022989"/>
    </source>
</evidence>
<dbReference type="GO" id="GO:0020037">
    <property type="term" value="F:heme binding"/>
    <property type="evidence" value="ECO:0007669"/>
    <property type="project" value="InterPro"/>
</dbReference>
<evidence type="ECO:0000256" key="3">
    <source>
        <dbReference type="ARBA" id="ARBA00022748"/>
    </source>
</evidence>
<name>F8A3K2_CELGA</name>
<keyword evidence="5 6" id="KW-0472">Membrane</keyword>
<evidence type="ECO:0000256" key="6">
    <source>
        <dbReference type="SAM" id="Phobius"/>
    </source>
</evidence>
<dbReference type="InterPro" id="IPR002541">
    <property type="entry name" value="Cyt_c_assembly"/>
</dbReference>
<dbReference type="Pfam" id="PF01578">
    <property type="entry name" value="Cytochrom_C_asm"/>
    <property type="match status" value="1"/>
</dbReference>
<feature type="transmembrane region" description="Helical" evidence="6">
    <location>
        <begin position="141"/>
        <end position="162"/>
    </location>
</feature>
<dbReference type="PANTHER" id="PTHR30071:SF1">
    <property type="entry name" value="CYTOCHROME B_B6 PROTEIN-RELATED"/>
    <property type="match status" value="1"/>
</dbReference>
<dbReference type="PANTHER" id="PTHR30071">
    <property type="entry name" value="HEME EXPORTER PROTEIN C"/>
    <property type="match status" value="1"/>
</dbReference>
<keyword evidence="4 6" id="KW-1133">Transmembrane helix</keyword>
<keyword evidence="3" id="KW-0201">Cytochrome c-type biogenesis</keyword>
<dbReference type="GO" id="GO:0017004">
    <property type="term" value="P:cytochrome complex assembly"/>
    <property type="evidence" value="ECO:0007669"/>
    <property type="project" value="UniProtKB-KW"/>
</dbReference>
<dbReference type="RefSeq" id="WP_013882293.1">
    <property type="nucleotide sequence ID" value="NC_015671.1"/>
</dbReference>
<evidence type="ECO:0000313" key="8">
    <source>
        <dbReference type="EMBL" id="AEI10766.1"/>
    </source>
</evidence>
<sequence length="327" mass="34848">MPTPTLLAELSDRLIYSAIAVYALAMLAYAYQAARRSRPAADDAPRLEPVAAGRHGAVLAPQSPASAAPPGIRDAAARRTERIAAALTTLAFVLHLAGVVARGLAAGRAPWGNMYEFTAAATLAATAAYLVFLRRQPVRDLGVWILALVTLCLGLAVTVLYTPAGDLVPALNSYWLVVHVAAAIIAGGVFTVGAAATGLYLLRRRADARDAGGQATRGYAGRLPAAATLERLAHTAHLFAFPVWTFAVLAGAIWAEDSWGRYWGWDPKETWAFITWVLYAAYLHAQSTAGWRGRKAGWLALAGYAAFWFNFVGVNLFITGLHSYAGV</sequence>
<reference evidence="9" key="1">
    <citation type="submission" date="2011-04" db="EMBL/GenBank/DDBJ databases">
        <title>Complete sequence of Cellvibrio gilvus ATCC 13127.</title>
        <authorList>
            <person name="Lucas S."/>
            <person name="Han J."/>
            <person name="Lapidus A."/>
            <person name="Cheng J.-F."/>
            <person name="Goodwin L."/>
            <person name="Pitluck S."/>
            <person name="Peters L."/>
            <person name="Munk A."/>
            <person name="Detter J.C."/>
            <person name="Han C."/>
            <person name="Tapia R."/>
            <person name="Land M."/>
            <person name="Hauser L."/>
            <person name="Kyrpides N."/>
            <person name="Ivanova N."/>
            <person name="Ovchinnikova G."/>
            <person name="Pagani I."/>
            <person name="Mead D."/>
            <person name="Brumm P."/>
            <person name="Woyke T."/>
        </authorList>
    </citation>
    <scope>NUCLEOTIDE SEQUENCE [LARGE SCALE GENOMIC DNA]</scope>
    <source>
        <strain evidence="9">ATCC 13127 / NRRL B-14078</strain>
    </source>
</reference>
<keyword evidence="2 6" id="KW-0812">Transmembrane</keyword>
<dbReference type="GO" id="GO:0005886">
    <property type="term" value="C:plasma membrane"/>
    <property type="evidence" value="ECO:0007669"/>
    <property type="project" value="TreeGrafter"/>
</dbReference>
<feature type="transmembrane region" description="Helical" evidence="6">
    <location>
        <begin position="174"/>
        <end position="202"/>
    </location>
</feature>
<feature type="transmembrane region" description="Helical" evidence="6">
    <location>
        <begin position="117"/>
        <end position="134"/>
    </location>
</feature>
<dbReference type="eggNOG" id="COG0755">
    <property type="taxonomic scope" value="Bacteria"/>
</dbReference>
<comment type="subcellular location">
    <subcellularLocation>
        <location evidence="1">Membrane</location>
        <topology evidence="1">Multi-pass membrane protein</topology>
    </subcellularLocation>
</comment>
<keyword evidence="9" id="KW-1185">Reference proteome</keyword>
<dbReference type="KEGG" id="cga:Celgi_0240"/>
<dbReference type="Proteomes" id="UP000000485">
    <property type="component" value="Chromosome"/>
</dbReference>
<dbReference type="OrthoDB" id="9814290at2"/>
<dbReference type="HOGENOM" id="CLU_049710_0_0_11"/>
<feature type="transmembrane region" description="Helical" evidence="6">
    <location>
        <begin position="270"/>
        <end position="285"/>
    </location>
</feature>
<dbReference type="STRING" id="593907.Celgi_0240"/>
<evidence type="ECO:0000256" key="5">
    <source>
        <dbReference type="ARBA" id="ARBA00023136"/>
    </source>
</evidence>
<dbReference type="EMBL" id="CP002665">
    <property type="protein sequence ID" value="AEI10766.1"/>
    <property type="molecule type" value="Genomic_DNA"/>
</dbReference>
<feature type="transmembrane region" description="Helical" evidence="6">
    <location>
        <begin position="238"/>
        <end position="255"/>
    </location>
</feature>
<feature type="transmembrane region" description="Helical" evidence="6">
    <location>
        <begin position="297"/>
        <end position="318"/>
    </location>
</feature>
<evidence type="ECO:0000256" key="1">
    <source>
        <dbReference type="ARBA" id="ARBA00004141"/>
    </source>
</evidence>
<accession>F8A3K2</accession>
<dbReference type="AlphaFoldDB" id="F8A3K2"/>
<feature type="domain" description="Cytochrome c assembly protein" evidence="7">
    <location>
        <begin position="111"/>
        <end position="322"/>
    </location>
</feature>
<evidence type="ECO:0000259" key="7">
    <source>
        <dbReference type="Pfam" id="PF01578"/>
    </source>
</evidence>
<dbReference type="InterPro" id="IPR045062">
    <property type="entry name" value="Cyt_c_biogenesis_CcsA/CcmC"/>
</dbReference>
<protein>
    <submittedName>
        <fullName evidence="8">Cytochrome c-type biogenesis protein CcsB</fullName>
    </submittedName>
</protein>
<dbReference type="InterPro" id="IPR017562">
    <property type="entry name" value="Cyt_c_biogenesis_CcsA"/>
</dbReference>
<organism evidence="8 9">
    <name type="scientific">Cellulomonas gilvus (strain ATCC 13127 / NRRL B-14078)</name>
    <name type="common">Cellvibrio gilvus</name>
    <dbReference type="NCBI Taxonomy" id="593907"/>
    <lineage>
        <taxon>Bacteria</taxon>
        <taxon>Bacillati</taxon>
        <taxon>Actinomycetota</taxon>
        <taxon>Actinomycetes</taxon>
        <taxon>Micrococcales</taxon>
        <taxon>Cellulomonadaceae</taxon>
        <taxon>Cellulomonas</taxon>
    </lineage>
</organism>
<feature type="transmembrane region" description="Helical" evidence="6">
    <location>
        <begin position="14"/>
        <end position="31"/>
    </location>
</feature>
<evidence type="ECO:0000256" key="2">
    <source>
        <dbReference type="ARBA" id="ARBA00022692"/>
    </source>
</evidence>
<evidence type="ECO:0000313" key="9">
    <source>
        <dbReference type="Proteomes" id="UP000000485"/>
    </source>
</evidence>
<feature type="transmembrane region" description="Helical" evidence="6">
    <location>
        <begin position="83"/>
        <end position="105"/>
    </location>
</feature>
<proteinExistence type="predicted"/>